<name>A0ABS1FDZ0_9PROT</name>
<feature type="coiled-coil region" evidence="15">
    <location>
        <begin position="790"/>
        <end position="817"/>
    </location>
</feature>
<gene>
    <name evidence="21" type="ORF">JHL17_30020</name>
</gene>
<dbReference type="Proteomes" id="UP000652760">
    <property type="component" value="Unassembled WGS sequence"/>
</dbReference>
<protein>
    <submittedName>
        <fullName evidence="21">SLBB domain-containing protein</fullName>
    </submittedName>
</protein>
<feature type="domain" description="Polysaccharide export protein N-terminal" evidence="17">
    <location>
        <begin position="92"/>
        <end position="150"/>
    </location>
</feature>
<dbReference type="Pfam" id="PF22461">
    <property type="entry name" value="SLBB_2"/>
    <property type="match status" value="1"/>
</dbReference>
<dbReference type="Pfam" id="PF02563">
    <property type="entry name" value="Poly_export"/>
    <property type="match status" value="1"/>
</dbReference>
<keyword evidence="4" id="KW-1134">Transmembrane beta strand</keyword>
<evidence type="ECO:0000256" key="11">
    <source>
        <dbReference type="ARBA" id="ARBA00023136"/>
    </source>
</evidence>
<dbReference type="InterPro" id="IPR019554">
    <property type="entry name" value="Soluble_ligand-bd"/>
</dbReference>
<sequence length="985" mass="103869">MLAAACRIFALLVPVVASILWAFAVLAAEPTPTKFSPAQLPAQSSPSPLPVTPLEAAYSARAGEPLRQFGYGLFAPAGDATAGIGAAPGAIQGNYVLNTGDALLVTLRGQKSYSKRFTIDRNGQLVVDDLRPLTAAGLTLDTLRQELAALVTATWPGTEAFASLAEVRRIGVLVTGAVHRPGRQEISAFATVLDALSAAGGVERSGSLRTVRLMRAGGSVTVDLYALQIAGAAGNADVPLHDGDRLFIPPLGATVAVAGPVKRPGIYELLPSGNPLSAMELRDLAGGSLRPGRGRFLRFGIGPAGEETAEEITDADARRFGDGDLLMFAPQREDRRGEVRLEGHVLRPGPRAWTKETTLEGLLSRADLLPGPYLPFAALESTTPATAERSLRPVDLSAVLKGRDRRRLAEGDTLFVLGASDIDFLTSEPVLDLLRGERQPPQDACPGLVALARILAAEPDGPLATGPQARAAATLTGARTPCPPVFTTVPDLLPLALGHSVLRLTGVPRPGFYPIAGGLEAGTETAGARETIVESDAPHYELIGHVRRPGTRRLVAGTTLRKALADGKALKRDVYPLLGIVERYDRRTLIRAYLPFSPQEVAAGRADRGLADGDRIHLFAADDIRSLVKSGPPGTEAAADSESEPPMLAALLDPAIVAVVGERTVQVRGAVRDPGGYPLADRTPLASLVAAAGGLSADADPAAAELTEANGMRSGVDLARDATRPIAPGDALRINPRPQALEARAVSIEGAVRRPGRYDIGRGETLSSLIARAGGLMDDAYPAGAIVTRESERRREKEQFQRQARELERSLALEVEKGEPVKAENVALARQLAAQLRGAEPLGRVVVEADPAVLRTRRDLDPLLEPDDRILIPKRPLTVAVSGEVLHPTAAQFVSGKTAEDYLDEAGGTTRDADTGRSFLILPDGRARPLALSSWNHRVDVIPPGSILVVPRDPHPFDGLDATKAIGNILSQLAITAASVSVITR</sequence>
<evidence type="ECO:0000256" key="2">
    <source>
        <dbReference type="ARBA" id="ARBA00009450"/>
    </source>
</evidence>
<feature type="domain" description="SLBB" evidence="20">
    <location>
        <begin position="172"/>
        <end position="247"/>
    </location>
</feature>
<dbReference type="InterPro" id="IPR049712">
    <property type="entry name" value="Poly_export"/>
</dbReference>
<organism evidence="21 22">
    <name type="scientific">Azospirillum endophyticum</name>
    <dbReference type="NCBI Taxonomy" id="2800326"/>
    <lineage>
        <taxon>Bacteria</taxon>
        <taxon>Pseudomonadati</taxon>
        <taxon>Pseudomonadota</taxon>
        <taxon>Alphaproteobacteria</taxon>
        <taxon>Rhodospirillales</taxon>
        <taxon>Azospirillaceae</taxon>
        <taxon>Azospirillum</taxon>
    </lineage>
</organism>
<keyword evidence="7 16" id="KW-0732">Signal</keyword>
<evidence type="ECO:0000256" key="9">
    <source>
        <dbReference type="ARBA" id="ARBA00023065"/>
    </source>
</evidence>
<feature type="signal peptide" evidence="16">
    <location>
        <begin position="1"/>
        <end position="27"/>
    </location>
</feature>
<dbReference type="EMBL" id="JAENHM010000073">
    <property type="protein sequence ID" value="MBK1841645.1"/>
    <property type="molecule type" value="Genomic_DNA"/>
</dbReference>
<keyword evidence="15" id="KW-0175">Coiled coil</keyword>
<evidence type="ECO:0000256" key="15">
    <source>
        <dbReference type="SAM" id="Coils"/>
    </source>
</evidence>
<evidence type="ECO:0000256" key="10">
    <source>
        <dbReference type="ARBA" id="ARBA00023114"/>
    </source>
</evidence>
<keyword evidence="5" id="KW-0762">Sugar transport</keyword>
<evidence type="ECO:0000256" key="4">
    <source>
        <dbReference type="ARBA" id="ARBA00022452"/>
    </source>
</evidence>
<evidence type="ECO:0000259" key="20">
    <source>
        <dbReference type="Pfam" id="PF22461"/>
    </source>
</evidence>
<evidence type="ECO:0000256" key="13">
    <source>
        <dbReference type="ARBA" id="ARBA00023237"/>
    </source>
</evidence>
<keyword evidence="6" id="KW-0812">Transmembrane</keyword>
<evidence type="ECO:0000256" key="16">
    <source>
        <dbReference type="SAM" id="SignalP"/>
    </source>
</evidence>
<comment type="caution">
    <text evidence="21">The sequence shown here is derived from an EMBL/GenBank/DDBJ whole genome shotgun (WGS) entry which is preliminary data.</text>
</comment>
<evidence type="ECO:0000256" key="6">
    <source>
        <dbReference type="ARBA" id="ARBA00022692"/>
    </source>
</evidence>
<keyword evidence="10" id="KW-0626">Porin</keyword>
<evidence type="ECO:0000256" key="8">
    <source>
        <dbReference type="ARBA" id="ARBA00023047"/>
    </source>
</evidence>
<evidence type="ECO:0000256" key="12">
    <source>
        <dbReference type="ARBA" id="ARBA00023139"/>
    </source>
</evidence>
<feature type="chain" id="PRO_5046856929" evidence="16">
    <location>
        <begin position="28"/>
        <end position="985"/>
    </location>
</feature>
<evidence type="ECO:0000259" key="18">
    <source>
        <dbReference type="Pfam" id="PF06251"/>
    </source>
</evidence>
<reference evidence="22" key="1">
    <citation type="submission" date="2021-01" db="EMBL/GenBank/DDBJ databases">
        <title>Genome public.</title>
        <authorList>
            <person name="Liu C."/>
            <person name="Sun Q."/>
        </authorList>
    </citation>
    <scope>NUCLEOTIDE SEQUENCE [LARGE SCALE GENOMIC DNA]</scope>
    <source>
        <strain evidence="22">YIM B02556</strain>
    </source>
</reference>
<dbReference type="PANTHER" id="PTHR33619:SF3">
    <property type="entry name" value="POLYSACCHARIDE EXPORT PROTEIN GFCE-RELATED"/>
    <property type="match status" value="1"/>
</dbReference>
<dbReference type="PANTHER" id="PTHR33619">
    <property type="entry name" value="POLYSACCHARIDE EXPORT PROTEIN GFCE-RELATED"/>
    <property type="match status" value="1"/>
</dbReference>
<evidence type="ECO:0000313" key="22">
    <source>
        <dbReference type="Proteomes" id="UP000652760"/>
    </source>
</evidence>
<evidence type="ECO:0000259" key="19">
    <source>
        <dbReference type="Pfam" id="PF10531"/>
    </source>
</evidence>
<keyword evidence="12" id="KW-0564">Palmitate</keyword>
<proteinExistence type="inferred from homology"/>
<keyword evidence="9" id="KW-0406">Ion transport</keyword>
<dbReference type="Pfam" id="PF06251">
    <property type="entry name" value="Caps_syn_GfcC_C"/>
    <property type="match status" value="1"/>
</dbReference>
<dbReference type="InterPro" id="IPR054765">
    <property type="entry name" value="SLBB_dom"/>
</dbReference>
<comment type="subcellular location">
    <subcellularLocation>
        <location evidence="1">Cell outer membrane</location>
        <topology evidence="1">Multi-pass membrane protein</topology>
    </subcellularLocation>
</comment>
<dbReference type="InterPro" id="IPR010425">
    <property type="entry name" value="Caps_synth_GfcC-like_C"/>
</dbReference>
<evidence type="ECO:0000259" key="17">
    <source>
        <dbReference type="Pfam" id="PF02563"/>
    </source>
</evidence>
<feature type="domain" description="Soluble ligand binding" evidence="19">
    <location>
        <begin position="665"/>
        <end position="716"/>
    </location>
</feature>
<keyword evidence="8" id="KW-0625">Polysaccharide transport</keyword>
<dbReference type="Pfam" id="PF10531">
    <property type="entry name" value="SLBB"/>
    <property type="match status" value="2"/>
</dbReference>
<keyword evidence="11" id="KW-0472">Membrane</keyword>
<evidence type="ECO:0000256" key="3">
    <source>
        <dbReference type="ARBA" id="ARBA00022448"/>
    </source>
</evidence>
<keyword evidence="13" id="KW-0998">Cell outer membrane</keyword>
<feature type="domain" description="Soluble ligand binding" evidence="19">
    <location>
        <begin position="746"/>
        <end position="789"/>
    </location>
</feature>
<evidence type="ECO:0000256" key="5">
    <source>
        <dbReference type="ARBA" id="ARBA00022597"/>
    </source>
</evidence>
<comment type="similarity">
    <text evidence="2">Belongs to the BexD/CtrA/VexA family.</text>
</comment>
<evidence type="ECO:0000256" key="7">
    <source>
        <dbReference type="ARBA" id="ARBA00022729"/>
    </source>
</evidence>
<evidence type="ECO:0000256" key="14">
    <source>
        <dbReference type="ARBA" id="ARBA00023288"/>
    </source>
</evidence>
<evidence type="ECO:0000256" key="1">
    <source>
        <dbReference type="ARBA" id="ARBA00004571"/>
    </source>
</evidence>
<accession>A0ABS1FDZ0</accession>
<evidence type="ECO:0000313" key="21">
    <source>
        <dbReference type="EMBL" id="MBK1841645.1"/>
    </source>
</evidence>
<dbReference type="Gene3D" id="3.10.560.10">
    <property type="entry name" value="Outer membrane lipoprotein wza domain like"/>
    <property type="match status" value="4"/>
</dbReference>
<keyword evidence="14" id="KW-0449">Lipoprotein</keyword>
<dbReference type="InterPro" id="IPR003715">
    <property type="entry name" value="Poly_export_N"/>
</dbReference>
<keyword evidence="22" id="KW-1185">Reference proteome</keyword>
<feature type="domain" description="Capsule biosynthesis GfcC-like C-terminal" evidence="18">
    <location>
        <begin position="890"/>
        <end position="954"/>
    </location>
</feature>
<keyword evidence="3" id="KW-0813">Transport</keyword>